<accession>A0ABW2CPX8</accession>
<sequence length="274" mass="29882">MAMAMAVEEYADVRGLRLAYVDFGGDGVPVLALPGHFGRARMFAPLAAALGPDYRVVALEPRGHGHSERADAYRPDDYRDDAAAFMRALGLGPAAVLGHSMGGVTAFRLAARYPELVRTLVVEEGGAYNRPPEAPHPVLDVRGWPRRAPTLRALRDEVERYVPDAGYFLESAVEYDDGWGFLFDAEDMVASQEALVGDWWDDWLASTCPALLVHGLDGTVLTTAMAREMAARRPGTVLRELPGCGHWAHDDRPDLFAEVVGGFLRTTAQPAPRL</sequence>
<dbReference type="PRINTS" id="PR00111">
    <property type="entry name" value="ABHYDROLASE"/>
</dbReference>
<evidence type="ECO:0000259" key="1">
    <source>
        <dbReference type="Pfam" id="PF12697"/>
    </source>
</evidence>
<dbReference type="EMBL" id="JBHSXS010000016">
    <property type="protein sequence ID" value="MFC6882986.1"/>
    <property type="molecule type" value="Genomic_DNA"/>
</dbReference>
<dbReference type="PANTHER" id="PTHR43798:SF33">
    <property type="entry name" value="HYDROLASE, PUTATIVE (AFU_ORTHOLOGUE AFUA_2G14860)-RELATED"/>
    <property type="match status" value="1"/>
</dbReference>
<feature type="domain" description="AB hydrolase-1" evidence="1">
    <location>
        <begin position="30"/>
        <end position="259"/>
    </location>
</feature>
<reference evidence="3" key="1">
    <citation type="journal article" date="2019" name="Int. J. Syst. Evol. Microbiol.">
        <title>The Global Catalogue of Microorganisms (GCM) 10K type strain sequencing project: providing services to taxonomists for standard genome sequencing and annotation.</title>
        <authorList>
            <consortium name="The Broad Institute Genomics Platform"/>
            <consortium name="The Broad Institute Genome Sequencing Center for Infectious Disease"/>
            <person name="Wu L."/>
            <person name="Ma J."/>
        </authorList>
    </citation>
    <scope>NUCLEOTIDE SEQUENCE [LARGE SCALE GENOMIC DNA]</scope>
    <source>
        <strain evidence="3">JCM 3369</strain>
    </source>
</reference>
<evidence type="ECO:0000313" key="3">
    <source>
        <dbReference type="Proteomes" id="UP001596380"/>
    </source>
</evidence>
<proteinExistence type="predicted"/>
<organism evidence="2 3">
    <name type="scientific">Actinomadura yumaensis</name>
    <dbReference type="NCBI Taxonomy" id="111807"/>
    <lineage>
        <taxon>Bacteria</taxon>
        <taxon>Bacillati</taxon>
        <taxon>Actinomycetota</taxon>
        <taxon>Actinomycetes</taxon>
        <taxon>Streptosporangiales</taxon>
        <taxon>Thermomonosporaceae</taxon>
        <taxon>Actinomadura</taxon>
    </lineage>
</organism>
<dbReference type="PANTHER" id="PTHR43798">
    <property type="entry name" value="MONOACYLGLYCEROL LIPASE"/>
    <property type="match status" value="1"/>
</dbReference>
<dbReference type="SUPFAM" id="SSF53474">
    <property type="entry name" value="alpha/beta-Hydrolases"/>
    <property type="match status" value="1"/>
</dbReference>
<evidence type="ECO:0000313" key="2">
    <source>
        <dbReference type="EMBL" id="MFC6882986.1"/>
    </source>
</evidence>
<dbReference type="InterPro" id="IPR029058">
    <property type="entry name" value="AB_hydrolase_fold"/>
</dbReference>
<dbReference type="InterPro" id="IPR050266">
    <property type="entry name" value="AB_hydrolase_sf"/>
</dbReference>
<dbReference type="InterPro" id="IPR000639">
    <property type="entry name" value="Epox_hydrolase-like"/>
</dbReference>
<gene>
    <name evidence="2" type="ORF">ACFQKB_24745</name>
</gene>
<dbReference type="InterPro" id="IPR000073">
    <property type="entry name" value="AB_hydrolase_1"/>
</dbReference>
<keyword evidence="3" id="KW-1185">Reference proteome</keyword>
<dbReference type="RefSeq" id="WP_241682731.1">
    <property type="nucleotide sequence ID" value="NZ_JBHSXE010000001.1"/>
</dbReference>
<dbReference type="Gene3D" id="3.40.50.1820">
    <property type="entry name" value="alpha/beta hydrolase"/>
    <property type="match status" value="1"/>
</dbReference>
<protein>
    <submittedName>
        <fullName evidence="2">Alpha/beta fold hydrolase</fullName>
    </submittedName>
</protein>
<dbReference type="GO" id="GO:0016787">
    <property type="term" value="F:hydrolase activity"/>
    <property type="evidence" value="ECO:0007669"/>
    <property type="project" value="UniProtKB-KW"/>
</dbReference>
<dbReference type="PRINTS" id="PR00412">
    <property type="entry name" value="EPOXHYDRLASE"/>
</dbReference>
<comment type="caution">
    <text evidence="2">The sequence shown here is derived from an EMBL/GenBank/DDBJ whole genome shotgun (WGS) entry which is preliminary data.</text>
</comment>
<dbReference type="Pfam" id="PF12697">
    <property type="entry name" value="Abhydrolase_6"/>
    <property type="match status" value="1"/>
</dbReference>
<name>A0ABW2CPX8_9ACTN</name>
<keyword evidence="2" id="KW-0378">Hydrolase</keyword>
<dbReference type="Proteomes" id="UP001596380">
    <property type="component" value="Unassembled WGS sequence"/>
</dbReference>